<dbReference type="InterPro" id="IPR000868">
    <property type="entry name" value="Isochorismatase-like_dom"/>
</dbReference>
<dbReference type="InterPro" id="IPR052347">
    <property type="entry name" value="Isochorismatase_Nicotinamidase"/>
</dbReference>
<evidence type="ECO:0000256" key="3">
    <source>
        <dbReference type="ARBA" id="ARBA00022723"/>
    </source>
</evidence>
<dbReference type="OrthoDB" id="3341310at2759"/>
<dbReference type="AlphaFoldDB" id="A0A7C8IQQ9"/>
<comment type="similarity">
    <text evidence="1">Belongs to the isochorismatase family.</text>
</comment>
<dbReference type="Pfam" id="PF00857">
    <property type="entry name" value="Isochorismatase"/>
    <property type="match status" value="1"/>
</dbReference>
<dbReference type="GO" id="GO:0008936">
    <property type="term" value="F:nicotinamidase activity"/>
    <property type="evidence" value="ECO:0007669"/>
    <property type="project" value="UniProtKB-EC"/>
</dbReference>
<dbReference type="PANTHER" id="PTHR11080:SF2">
    <property type="entry name" value="LD05707P"/>
    <property type="match status" value="1"/>
</dbReference>
<sequence length="231" mass="25109">MASNFRPALIVVDVQEDFCPPNGSLAVPEGRDVVAPINKLLALPFVLKVATKDWHPLDHVSFAANHAGKQPYVDFVTIVNPENATESYSSRLWPVHCVQGTGGAELLAELDVGRLDRIVEKGTDRRVEMYSPFYDPFVSPRVSDSGLATLLRDHAVTDVYVVGLAGDYCVKSCAEDAAKEGFRTYLIEECTRSVDAGNWPQCKVAIEGSGAKVVSVESPEVLRLMTTTTAP</sequence>
<dbReference type="InParanoid" id="A0A7C8IQQ9"/>
<keyword evidence="2" id="KW-0662">Pyridine nucleotide biosynthesis</keyword>
<dbReference type="GO" id="GO:0046872">
    <property type="term" value="F:metal ion binding"/>
    <property type="evidence" value="ECO:0007669"/>
    <property type="project" value="UniProtKB-KW"/>
</dbReference>
<dbReference type="EMBL" id="WUBL01000029">
    <property type="protein sequence ID" value="KAF2969926.1"/>
    <property type="molecule type" value="Genomic_DNA"/>
</dbReference>
<dbReference type="FunCoup" id="A0A7C8IQQ9">
    <property type="interactions" value="398"/>
</dbReference>
<name>A0A7C8IQQ9_9PEZI</name>
<accession>A0A7C8IQQ9</accession>
<evidence type="ECO:0000256" key="2">
    <source>
        <dbReference type="ARBA" id="ARBA00022642"/>
    </source>
</evidence>
<comment type="pathway">
    <text evidence="5">Cofactor biosynthesis; nicotinate biosynthesis; nicotinate from nicotinamide: step 1/1.</text>
</comment>
<keyword evidence="4" id="KW-0378">Hydrolase</keyword>
<evidence type="ECO:0000256" key="6">
    <source>
        <dbReference type="ARBA" id="ARBA00039017"/>
    </source>
</evidence>
<dbReference type="Gene3D" id="3.40.50.850">
    <property type="entry name" value="Isochorismatase-like"/>
    <property type="match status" value="1"/>
</dbReference>
<feature type="domain" description="Isochorismatase-like" evidence="8">
    <location>
        <begin position="8"/>
        <end position="217"/>
    </location>
</feature>
<gene>
    <name evidence="9" type="ORF">GQX73_g3611</name>
</gene>
<dbReference type="Proteomes" id="UP000481858">
    <property type="component" value="Unassembled WGS sequence"/>
</dbReference>
<proteinExistence type="inferred from homology"/>
<evidence type="ECO:0000313" key="9">
    <source>
        <dbReference type="EMBL" id="KAF2969926.1"/>
    </source>
</evidence>
<dbReference type="InterPro" id="IPR036380">
    <property type="entry name" value="Isochorismatase-like_sf"/>
</dbReference>
<organism evidence="9 10">
    <name type="scientific">Xylaria multiplex</name>
    <dbReference type="NCBI Taxonomy" id="323545"/>
    <lineage>
        <taxon>Eukaryota</taxon>
        <taxon>Fungi</taxon>
        <taxon>Dikarya</taxon>
        <taxon>Ascomycota</taxon>
        <taxon>Pezizomycotina</taxon>
        <taxon>Sordariomycetes</taxon>
        <taxon>Xylariomycetidae</taxon>
        <taxon>Xylariales</taxon>
        <taxon>Xylariaceae</taxon>
        <taxon>Xylaria</taxon>
    </lineage>
</organism>
<dbReference type="CDD" id="cd01011">
    <property type="entry name" value="nicotinamidase"/>
    <property type="match status" value="1"/>
</dbReference>
<dbReference type="EC" id="3.5.1.19" evidence="6"/>
<dbReference type="PANTHER" id="PTHR11080">
    <property type="entry name" value="PYRAZINAMIDASE/NICOTINAMIDASE"/>
    <property type="match status" value="1"/>
</dbReference>
<dbReference type="SUPFAM" id="SSF52499">
    <property type="entry name" value="Isochorismatase-like hydrolases"/>
    <property type="match status" value="1"/>
</dbReference>
<evidence type="ECO:0000313" key="10">
    <source>
        <dbReference type="Proteomes" id="UP000481858"/>
    </source>
</evidence>
<evidence type="ECO:0000256" key="1">
    <source>
        <dbReference type="ARBA" id="ARBA00006336"/>
    </source>
</evidence>
<evidence type="ECO:0000256" key="5">
    <source>
        <dbReference type="ARBA" id="ARBA00037900"/>
    </source>
</evidence>
<keyword evidence="10" id="KW-1185">Reference proteome</keyword>
<evidence type="ECO:0000259" key="8">
    <source>
        <dbReference type="Pfam" id="PF00857"/>
    </source>
</evidence>
<dbReference type="GO" id="GO:0019363">
    <property type="term" value="P:pyridine nucleotide biosynthetic process"/>
    <property type="evidence" value="ECO:0007669"/>
    <property type="project" value="UniProtKB-KW"/>
</dbReference>
<evidence type="ECO:0000256" key="4">
    <source>
        <dbReference type="ARBA" id="ARBA00022801"/>
    </source>
</evidence>
<keyword evidence="3" id="KW-0479">Metal-binding</keyword>
<reference evidence="9 10" key="1">
    <citation type="submission" date="2019-12" db="EMBL/GenBank/DDBJ databases">
        <title>Draft genome sequence of the ascomycete Xylaria multiplex DSM 110363.</title>
        <authorList>
            <person name="Buettner E."/>
            <person name="Kellner H."/>
        </authorList>
    </citation>
    <scope>NUCLEOTIDE SEQUENCE [LARGE SCALE GENOMIC DNA]</scope>
    <source>
        <strain evidence="9 10">DSM 110363</strain>
    </source>
</reference>
<protein>
    <recommendedName>
        <fullName evidence="6">nicotinamidase</fullName>
        <ecNumber evidence="6">3.5.1.19</ecNumber>
    </recommendedName>
    <alternativeName>
        <fullName evidence="7">Nicotinamide deamidase</fullName>
    </alternativeName>
</protein>
<evidence type="ECO:0000256" key="7">
    <source>
        <dbReference type="ARBA" id="ARBA00043224"/>
    </source>
</evidence>
<comment type="caution">
    <text evidence="9">The sequence shown here is derived from an EMBL/GenBank/DDBJ whole genome shotgun (WGS) entry which is preliminary data.</text>
</comment>